<evidence type="ECO:0000313" key="1">
    <source>
        <dbReference type="EMBL" id="CAK91924.1"/>
    </source>
</evidence>
<dbReference type="EMBL" id="CT868665">
    <property type="protein sequence ID" value="CAK91924.1"/>
    <property type="molecule type" value="Genomic_DNA"/>
</dbReference>
<dbReference type="GeneID" id="5045106"/>
<dbReference type="AlphaFoldDB" id="A0E9F7"/>
<proteinExistence type="predicted"/>
<dbReference type="InParanoid" id="A0E9F7"/>
<gene>
    <name evidence="1" type="ORF">GSPATT00024655001</name>
</gene>
<evidence type="ECO:0008006" key="3">
    <source>
        <dbReference type="Google" id="ProtNLM"/>
    </source>
</evidence>
<reference evidence="1 2" key="1">
    <citation type="journal article" date="2006" name="Nature">
        <title>Global trends of whole-genome duplications revealed by the ciliate Paramecium tetraurelia.</title>
        <authorList>
            <consortium name="Genoscope"/>
            <person name="Aury J.-M."/>
            <person name="Jaillon O."/>
            <person name="Duret L."/>
            <person name="Noel B."/>
            <person name="Jubin C."/>
            <person name="Porcel B.M."/>
            <person name="Segurens B."/>
            <person name="Daubin V."/>
            <person name="Anthouard V."/>
            <person name="Aiach N."/>
            <person name="Arnaiz O."/>
            <person name="Billaut A."/>
            <person name="Beisson J."/>
            <person name="Blanc I."/>
            <person name="Bouhouche K."/>
            <person name="Camara F."/>
            <person name="Duharcourt S."/>
            <person name="Guigo R."/>
            <person name="Gogendeau D."/>
            <person name="Katinka M."/>
            <person name="Keller A.-M."/>
            <person name="Kissmehl R."/>
            <person name="Klotz C."/>
            <person name="Koll F."/>
            <person name="Le Moue A."/>
            <person name="Lepere C."/>
            <person name="Malinsky S."/>
            <person name="Nowacki M."/>
            <person name="Nowak J.K."/>
            <person name="Plattner H."/>
            <person name="Poulain J."/>
            <person name="Ruiz F."/>
            <person name="Serrano V."/>
            <person name="Zagulski M."/>
            <person name="Dessen P."/>
            <person name="Betermier M."/>
            <person name="Weissenbach J."/>
            <person name="Scarpelli C."/>
            <person name="Schachter V."/>
            <person name="Sperling L."/>
            <person name="Meyer E."/>
            <person name="Cohen J."/>
            <person name="Wincker P."/>
        </authorList>
    </citation>
    <scope>NUCLEOTIDE SEQUENCE [LARGE SCALE GENOMIC DNA]</scope>
    <source>
        <strain evidence="1 2">Stock d4-2</strain>
    </source>
</reference>
<dbReference type="OMA" id="PNGFGRY"/>
<organism evidence="1 2">
    <name type="scientific">Paramecium tetraurelia</name>
    <dbReference type="NCBI Taxonomy" id="5888"/>
    <lineage>
        <taxon>Eukaryota</taxon>
        <taxon>Sar</taxon>
        <taxon>Alveolata</taxon>
        <taxon>Ciliophora</taxon>
        <taxon>Intramacronucleata</taxon>
        <taxon>Oligohymenophorea</taxon>
        <taxon>Peniculida</taxon>
        <taxon>Parameciidae</taxon>
        <taxon>Paramecium</taxon>
    </lineage>
</organism>
<sequence>MGCAQIVNHTSEICEPLIERKSTKRVTSKQNTSFQDSPIIFPLNLPNGFGRYKQNQRNQRNALSKTKLRNALRIEMQLDSSKNTILKRRAISPLV</sequence>
<dbReference type="KEGG" id="ptm:GSPATT00024655001"/>
<dbReference type="OrthoDB" id="301928at2759"/>
<dbReference type="Proteomes" id="UP000000600">
    <property type="component" value="Unassembled WGS sequence"/>
</dbReference>
<accession>A0E9F7</accession>
<dbReference type="RefSeq" id="XP_001459321.1">
    <property type="nucleotide sequence ID" value="XM_001459284.1"/>
</dbReference>
<dbReference type="HOGENOM" id="CLU_2431735_0_0_1"/>
<keyword evidence="2" id="KW-1185">Reference proteome</keyword>
<evidence type="ECO:0000313" key="2">
    <source>
        <dbReference type="Proteomes" id="UP000000600"/>
    </source>
</evidence>
<name>A0E9F7_PARTE</name>
<protein>
    <recommendedName>
        <fullName evidence="3">BZIP domain-containing protein</fullName>
    </recommendedName>
</protein>